<dbReference type="GO" id="GO:0005829">
    <property type="term" value="C:cytosol"/>
    <property type="evidence" value="ECO:0007669"/>
    <property type="project" value="TreeGrafter"/>
</dbReference>
<dbReference type="Pfam" id="PF00899">
    <property type="entry name" value="ThiF"/>
    <property type="match status" value="1"/>
</dbReference>
<evidence type="ECO:0000259" key="2">
    <source>
        <dbReference type="Pfam" id="PF00899"/>
    </source>
</evidence>
<dbReference type="RefSeq" id="WP_002210680.1">
    <property type="nucleotide sequence ID" value="NC_008150.1"/>
</dbReference>
<dbReference type="PANTHER" id="PTHR10953">
    <property type="entry name" value="UBIQUITIN-ACTIVATING ENZYME E1"/>
    <property type="match status" value="1"/>
</dbReference>
<dbReference type="PANTHER" id="PTHR10953:SF240">
    <property type="entry name" value="SULFUR CARRIER PROTEIN THIS ADENYLYLTRANSFERASE"/>
    <property type="match status" value="1"/>
</dbReference>
<evidence type="ECO:0000256" key="1">
    <source>
        <dbReference type="ARBA" id="ARBA00009919"/>
    </source>
</evidence>
<reference evidence="3 4" key="1">
    <citation type="journal article" date="2006" name="J. Bacteriol.">
        <title>Complete genome sequence of Yersinia pestis strains Antiqua and Nepal516: evidence of gene reduction in an emerging pathogen.</title>
        <authorList>
            <person name="Chain P.S."/>
            <person name="Hu P."/>
            <person name="Malfatti S.A."/>
            <person name="Radnedge L."/>
            <person name="Larimer F."/>
            <person name="Vergez L.M."/>
            <person name="Worsham P."/>
            <person name="Chu M.C."/>
            <person name="Andersen G.L."/>
        </authorList>
    </citation>
    <scope>NUCLEOTIDE SEQUENCE [LARGE SCALE GENOMIC DNA]</scope>
    <source>
        <strain evidence="3 4">Antiqua</strain>
    </source>
</reference>
<comment type="similarity">
    <text evidence="1">Belongs to the HesA/MoeB/ThiF family.</text>
</comment>
<gene>
    <name evidence="3" type="ordered locus">YPA_3613</name>
</gene>
<dbReference type="GeneID" id="57974977"/>
<dbReference type="FunFam" id="3.40.50.720:FF:000080">
    <property type="entry name" value="Thiazole biosynthesis adenylyltransferase ThiF"/>
    <property type="match status" value="1"/>
</dbReference>
<dbReference type="HOGENOM" id="CLU_013325_10_3_6"/>
<evidence type="ECO:0000313" key="4">
    <source>
        <dbReference type="Proteomes" id="UP000001971"/>
    </source>
</evidence>
<dbReference type="GO" id="GO:0016779">
    <property type="term" value="F:nucleotidyltransferase activity"/>
    <property type="evidence" value="ECO:0007669"/>
    <property type="project" value="TreeGrafter"/>
</dbReference>
<dbReference type="GO" id="GO:0008146">
    <property type="term" value="F:sulfotransferase activity"/>
    <property type="evidence" value="ECO:0007669"/>
    <property type="project" value="TreeGrafter"/>
</dbReference>
<dbReference type="InterPro" id="IPR000594">
    <property type="entry name" value="ThiF_NAD_FAD-bd"/>
</dbReference>
<dbReference type="PATRIC" id="fig|360102.15.peg.2911"/>
<dbReference type="InterPro" id="IPR045886">
    <property type="entry name" value="ThiF/MoeB/HesA"/>
</dbReference>
<protein>
    <submittedName>
        <fullName evidence="3">Thiamine biosynthesis protein ThiF</fullName>
    </submittedName>
</protein>
<name>A0A0E1NR76_YERPA</name>
<dbReference type="NCBIfam" id="NF004281">
    <property type="entry name" value="PRK05690.1"/>
    <property type="match status" value="1"/>
</dbReference>
<dbReference type="GO" id="GO:0008641">
    <property type="term" value="F:ubiquitin-like modifier activating enzyme activity"/>
    <property type="evidence" value="ECO:0007669"/>
    <property type="project" value="InterPro"/>
</dbReference>
<dbReference type="EMBL" id="CP000308">
    <property type="protein sequence ID" value="ABG15575.1"/>
    <property type="molecule type" value="Genomic_DNA"/>
</dbReference>
<dbReference type="CDD" id="cd00757">
    <property type="entry name" value="ThiF_MoeB_HesA_family"/>
    <property type="match status" value="1"/>
</dbReference>
<sequence length="265" mass="28192">MKNDQTLSDSEFLRYSRQLLLEDIGPEGQRKLKGASVLIVGLGGLGSPAALYLAAAGVGQLLLADDDQLDLTNLQRQILYRTADIGQTLSNPTSSVSHNKARLAQRHLQQLNPQIRIVALDTRLTGQVLTDAVANADLVLDCSDNMETRHQVNAACVTAQKPLISGSAVGFSGQLLVIEPPYAQGCYACIYPDKELPQRNCRTAGVLGPVVGVIGTLQALEAIKMLAGIPLALSGKLRLFDGKQQSWSTLQLTRAAHCPACGGGL</sequence>
<organism evidence="3 4">
    <name type="scientific">Yersinia pestis bv. Antiqua (strain Antiqua)</name>
    <dbReference type="NCBI Taxonomy" id="360102"/>
    <lineage>
        <taxon>Bacteria</taxon>
        <taxon>Pseudomonadati</taxon>
        <taxon>Pseudomonadota</taxon>
        <taxon>Gammaproteobacteria</taxon>
        <taxon>Enterobacterales</taxon>
        <taxon>Yersiniaceae</taxon>
        <taxon>Yersinia</taxon>
    </lineage>
</organism>
<feature type="domain" description="THIF-type NAD/FAD binding fold" evidence="2">
    <location>
        <begin position="15"/>
        <end position="259"/>
    </location>
</feature>
<dbReference type="KEGG" id="ypa:YPA_3613"/>
<proteinExistence type="inferred from homology"/>
<dbReference type="InterPro" id="IPR035985">
    <property type="entry name" value="Ubiquitin-activating_enz"/>
</dbReference>
<dbReference type="GO" id="GO:0004792">
    <property type="term" value="F:thiosulfate-cyanide sulfurtransferase activity"/>
    <property type="evidence" value="ECO:0007669"/>
    <property type="project" value="TreeGrafter"/>
</dbReference>
<dbReference type="Proteomes" id="UP000001971">
    <property type="component" value="Chromosome"/>
</dbReference>
<dbReference type="Gene3D" id="3.40.50.720">
    <property type="entry name" value="NAD(P)-binding Rossmann-like Domain"/>
    <property type="match status" value="1"/>
</dbReference>
<dbReference type="AlphaFoldDB" id="A0A0E1NR76"/>
<dbReference type="SUPFAM" id="SSF69572">
    <property type="entry name" value="Activating enzymes of the ubiquitin-like proteins"/>
    <property type="match status" value="1"/>
</dbReference>
<evidence type="ECO:0000313" key="3">
    <source>
        <dbReference type="EMBL" id="ABG15575.1"/>
    </source>
</evidence>
<accession>A0A0E1NR76</accession>